<evidence type="ECO:0000256" key="1">
    <source>
        <dbReference type="ARBA" id="ARBA00004275"/>
    </source>
</evidence>
<dbReference type="PANTHER" id="PTHR23309:SF49">
    <property type="entry name" value="PEROXISOMAL BIFUNCTIONAL ENZYME"/>
    <property type="match status" value="1"/>
</dbReference>
<evidence type="ECO:0000256" key="13">
    <source>
        <dbReference type="ARBA" id="ARBA00023268"/>
    </source>
</evidence>
<keyword evidence="12" id="KW-0456">Lyase</keyword>
<keyword evidence="10" id="KW-0576">Peroxisome</keyword>
<keyword evidence="13" id="KW-0511">Multifunctional enzyme</keyword>
<organism evidence="18 19">
    <name type="scientific">Variovorax defluvii</name>
    <dbReference type="NCBI Taxonomy" id="913761"/>
    <lineage>
        <taxon>Bacteria</taxon>
        <taxon>Pseudomonadati</taxon>
        <taxon>Pseudomonadota</taxon>
        <taxon>Betaproteobacteria</taxon>
        <taxon>Burkholderiales</taxon>
        <taxon>Comamonadaceae</taxon>
        <taxon>Variovorax</taxon>
    </lineage>
</organism>
<evidence type="ECO:0000256" key="15">
    <source>
        <dbReference type="RuleBase" id="RU003707"/>
    </source>
</evidence>
<comment type="caution">
    <text evidence="18">The sequence shown here is derived from an EMBL/GenBank/DDBJ whole genome shotgun (WGS) entry which is preliminary data.</text>
</comment>
<dbReference type="RefSeq" id="WP_345540413.1">
    <property type="nucleotide sequence ID" value="NZ_BAABGJ010000076.1"/>
</dbReference>
<evidence type="ECO:0000256" key="11">
    <source>
        <dbReference type="ARBA" id="ARBA00023235"/>
    </source>
</evidence>
<comment type="subcellular location">
    <subcellularLocation>
        <location evidence="1">Peroxisome</location>
    </subcellularLocation>
</comment>
<dbReference type="InterPro" id="IPR018376">
    <property type="entry name" value="Enoyl-CoA_hyd/isom_CS"/>
</dbReference>
<comment type="pathway">
    <text evidence="2">Lipid metabolism; fatty acid beta-oxidation.</text>
</comment>
<comment type="similarity">
    <text evidence="3">In the N-terminal section; belongs to the enoyl-CoA hydratase/isomerase family.</text>
</comment>
<comment type="similarity">
    <text evidence="15">Belongs to the enoyl-CoA hydratase/isomerase family.</text>
</comment>
<evidence type="ECO:0000256" key="12">
    <source>
        <dbReference type="ARBA" id="ARBA00023239"/>
    </source>
</evidence>
<evidence type="ECO:0000256" key="6">
    <source>
        <dbReference type="ARBA" id="ARBA00022963"/>
    </source>
</evidence>
<feature type="domain" description="3-hydroxyacyl-CoA dehydrogenase NAD binding" evidence="17">
    <location>
        <begin position="309"/>
        <end position="483"/>
    </location>
</feature>
<dbReference type="SUPFAM" id="SSF51735">
    <property type="entry name" value="NAD(P)-binding Rossmann-fold domains"/>
    <property type="match status" value="1"/>
</dbReference>
<keyword evidence="6" id="KW-0442">Lipid degradation</keyword>
<proteinExistence type="inferred from homology"/>
<evidence type="ECO:0000256" key="5">
    <source>
        <dbReference type="ARBA" id="ARBA00022832"/>
    </source>
</evidence>
<dbReference type="InterPro" id="IPR006108">
    <property type="entry name" value="3HC_DH_C"/>
</dbReference>
<keyword evidence="9" id="KW-0443">Lipid metabolism</keyword>
<evidence type="ECO:0000256" key="10">
    <source>
        <dbReference type="ARBA" id="ARBA00023140"/>
    </source>
</evidence>
<evidence type="ECO:0000256" key="2">
    <source>
        <dbReference type="ARBA" id="ARBA00005005"/>
    </source>
</evidence>
<keyword evidence="8" id="KW-0520">NAD</keyword>
<feature type="domain" description="3-hydroxyacyl-CoA dehydrogenase C-terminal" evidence="16">
    <location>
        <begin position="488"/>
        <end position="581"/>
    </location>
</feature>
<protein>
    <submittedName>
        <fullName evidence="18">3-hydroxyacyl-CoA dehydrogenase NAD-binding domain-containing protein</fullName>
    </submittedName>
</protein>
<dbReference type="Pfam" id="PF00725">
    <property type="entry name" value="3HCDH"/>
    <property type="match status" value="1"/>
</dbReference>
<dbReference type="Proteomes" id="UP001500975">
    <property type="component" value="Unassembled WGS sequence"/>
</dbReference>
<evidence type="ECO:0000256" key="7">
    <source>
        <dbReference type="ARBA" id="ARBA00023002"/>
    </source>
</evidence>
<keyword evidence="7" id="KW-0560">Oxidoreductase</keyword>
<evidence type="ECO:0000256" key="9">
    <source>
        <dbReference type="ARBA" id="ARBA00023098"/>
    </source>
</evidence>
<dbReference type="PROSITE" id="PS00166">
    <property type="entry name" value="ENOYL_COA_HYDRATASE"/>
    <property type="match status" value="1"/>
</dbReference>
<comment type="catalytic activity">
    <reaction evidence="14">
        <text>a (3S)-3-hydroxyacyl-CoA + NAD(+) = a 3-oxoacyl-CoA + NADH + H(+)</text>
        <dbReference type="Rhea" id="RHEA:22432"/>
        <dbReference type="ChEBI" id="CHEBI:15378"/>
        <dbReference type="ChEBI" id="CHEBI:57318"/>
        <dbReference type="ChEBI" id="CHEBI:57540"/>
        <dbReference type="ChEBI" id="CHEBI:57945"/>
        <dbReference type="ChEBI" id="CHEBI:90726"/>
        <dbReference type="EC" id="1.1.1.35"/>
    </reaction>
</comment>
<reference evidence="19" key="1">
    <citation type="journal article" date="2019" name="Int. J. Syst. Evol. Microbiol.">
        <title>The Global Catalogue of Microorganisms (GCM) 10K type strain sequencing project: providing services to taxonomists for standard genome sequencing and annotation.</title>
        <authorList>
            <consortium name="The Broad Institute Genomics Platform"/>
            <consortium name="The Broad Institute Genome Sequencing Center for Infectious Disease"/>
            <person name="Wu L."/>
            <person name="Ma J."/>
        </authorList>
    </citation>
    <scope>NUCLEOTIDE SEQUENCE [LARGE SCALE GENOMIC DNA]</scope>
    <source>
        <strain evidence="19">JCM 17804</strain>
    </source>
</reference>
<keyword evidence="11" id="KW-0413">Isomerase</keyword>
<dbReference type="InterPro" id="IPR029045">
    <property type="entry name" value="ClpP/crotonase-like_dom_sf"/>
</dbReference>
<dbReference type="Pfam" id="PF02737">
    <property type="entry name" value="3HCDH_N"/>
    <property type="match status" value="1"/>
</dbReference>
<dbReference type="Gene3D" id="1.10.1040.50">
    <property type="match status" value="1"/>
</dbReference>
<evidence type="ECO:0000256" key="14">
    <source>
        <dbReference type="ARBA" id="ARBA00049556"/>
    </source>
</evidence>
<dbReference type="InterPro" id="IPR008927">
    <property type="entry name" value="6-PGluconate_DH-like_C_sf"/>
</dbReference>
<dbReference type="InterPro" id="IPR001753">
    <property type="entry name" value="Enoyl-CoA_hydra/iso"/>
</dbReference>
<evidence type="ECO:0000313" key="18">
    <source>
        <dbReference type="EMBL" id="GAA4352714.1"/>
    </source>
</evidence>
<dbReference type="SUPFAM" id="SSF48179">
    <property type="entry name" value="6-phosphogluconate dehydrogenase C-terminal domain-like"/>
    <property type="match status" value="2"/>
</dbReference>
<dbReference type="InterPro" id="IPR006176">
    <property type="entry name" value="3-OHacyl-CoA_DH_NAD-bd"/>
</dbReference>
<gene>
    <name evidence="18" type="ORF">GCM10023165_42350</name>
</gene>
<comment type="subunit">
    <text evidence="4">Monomer.</text>
</comment>
<dbReference type="Gene3D" id="3.90.226.10">
    <property type="entry name" value="2-enoyl-CoA Hydratase, Chain A, domain 1"/>
    <property type="match status" value="1"/>
</dbReference>
<evidence type="ECO:0000259" key="16">
    <source>
        <dbReference type="Pfam" id="PF00725"/>
    </source>
</evidence>
<evidence type="ECO:0000259" key="17">
    <source>
        <dbReference type="Pfam" id="PF02737"/>
    </source>
</evidence>
<evidence type="ECO:0000313" key="19">
    <source>
        <dbReference type="Proteomes" id="UP001500975"/>
    </source>
</evidence>
<dbReference type="SUPFAM" id="SSF52096">
    <property type="entry name" value="ClpP/crotonase"/>
    <property type="match status" value="1"/>
</dbReference>
<dbReference type="PANTHER" id="PTHR23309">
    <property type="entry name" value="3-HYDROXYACYL-COA DEHYROGENASE"/>
    <property type="match status" value="1"/>
</dbReference>
<dbReference type="InterPro" id="IPR036291">
    <property type="entry name" value="NAD(P)-bd_dom_sf"/>
</dbReference>
<keyword evidence="19" id="KW-1185">Reference proteome</keyword>
<dbReference type="EMBL" id="BAABGJ010000076">
    <property type="protein sequence ID" value="GAA4352714.1"/>
    <property type="molecule type" value="Genomic_DNA"/>
</dbReference>
<evidence type="ECO:0000256" key="3">
    <source>
        <dbReference type="ARBA" id="ARBA00008750"/>
    </source>
</evidence>
<evidence type="ECO:0000256" key="4">
    <source>
        <dbReference type="ARBA" id="ARBA00011245"/>
    </source>
</evidence>
<accession>A0ABP8I730</accession>
<evidence type="ECO:0000256" key="8">
    <source>
        <dbReference type="ARBA" id="ARBA00023027"/>
    </source>
</evidence>
<name>A0ABP8I730_9BURK</name>
<dbReference type="Pfam" id="PF00378">
    <property type="entry name" value="ECH_1"/>
    <property type="match status" value="1"/>
</dbReference>
<dbReference type="CDD" id="cd06558">
    <property type="entry name" value="crotonase-like"/>
    <property type="match status" value="1"/>
</dbReference>
<keyword evidence="5" id="KW-0276">Fatty acid metabolism</keyword>
<dbReference type="Gene3D" id="3.40.50.720">
    <property type="entry name" value="NAD(P)-binding Rossmann-like Domain"/>
    <property type="match status" value="1"/>
</dbReference>
<sequence>MATPATSSPVSEAVRFSRQSDVLVVTIDNPPVNALGVAVRQGLAAAIDAAEADGAVAAVLLVGAGRAFIAGADIREFGQPPMPPSLPEVCARIENCSKPVVAAIHGAALGGGLEIALSAHYRLAVPSARLGLPEVQLGLIPGSGGTQRTPRLIGVKAALELALSGRHLGAQEALALGLVDRLGEGADALAEGLAYAQELAAAKAPVRRTRDAGAALADKDAQHAALEAARADTARKSRGLFSPMKIIEATEAALSLPFDEGMALERKLFLQCIDSPQRAGLIHAFFAEREVLKAPETKAAKPRAIESCGIVGGGTMGAGIAVAMLDAGLPVTMIERDEPSLARGRAHVEKVYDGLIAKGRMTPEAKAAVMARFTGSTAYDALAKVDLVVEAVFEDMAVKKAVFAELDRVCKKGAVLATNTSYLDIDEIAASISRPADVLGLHFFSPANIMKLLEIVVPAKVSADVVATGFELAKKLKKTPVRAGVCDGFIGNRILAVYRQAADHMMEDGASPYQIDKAVREFGYPMGPFQVSDLAGGDIGWATRKRKAATRDPKARYVQIADRICERGWFGQKTGRGYYLYPEGARVGTPDPEVEAIIDAERRRAGITPRSFTDEEIMRRYMAAMINEGANVVHQRIALRPLDVDVTFLYGYGFPRHRGGPMKYADMVGLPKVLADIREFAKEDPLFWQPSPLLVELVERGADFASLNQSE</sequence>